<dbReference type="RefSeq" id="XP_008078369.1">
    <property type="nucleotide sequence ID" value="XM_008080178.1"/>
</dbReference>
<dbReference type="HOGENOM" id="CLU_1652303_0_0_1"/>
<evidence type="ECO:0000313" key="2">
    <source>
        <dbReference type="EMBL" id="EPE34434.1"/>
    </source>
</evidence>
<dbReference type="KEGG" id="glz:GLAREA_10128"/>
<protein>
    <submittedName>
        <fullName evidence="2">Uncharacterized protein</fullName>
    </submittedName>
</protein>
<feature type="transmembrane region" description="Helical" evidence="1">
    <location>
        <begin position="122"/>
        <end position="146"/>
    </location>
</feature>
<keyword evidence="1" id="KW-1133">Transmembrane helix</keyword>
<dbReference type="Proteomes" id="UP000016922">
    <property type="component" value="Unassembled WGS sequence"/>
</dbReference>
<name>S3DBE7_GLAL2</name>
<sequence length="160" mass="18032">MADITALYANRYFDDEEKRDWNAPPPASPPDYKEALAREHTIVRNRQIIFFDIMRLVICIGITLEVLYYWATDNSLSGLNISPNGLLILSVVYCVFQWIAFYCTAVYGGPVLEEKNLKLSQILNATCLLCSVSCSFCALVVALLGLCVAVDSPYGRYYYC</sequence>
<dbReference type="AlphaFoldDB" id="S3DBE7"/>
<gene>
    <name evidence="2" type="ORF">GLAREA_10128</name>
</gene>
<feature type="transmembrane region" description="Helical" evidence="1">
    <location>
        <begin position="86"/>
        <end position="110"/>
    </location>
</feature>
<reference evidence="2 3" key="1">
    <citation type="journal article" date="2013" name="BMC Genomics">
        <title>Genomics-driven discovery of the pneumocandin biosynthetic gene cluster in the fungus Glarea lozoyensis.</title>
        <authorList>
            <person name="Chen L."/>
            <person name="Yue Q."/>
            <person name="Zhang X."/>
            <person name="Xiang M."/>
            <person name="Wang C."/>
            <person name="Li S."/>
            <person name="Che Y."/>
            <person name="Ortiz-Lopez F.J."/>
            <person name="Bills G.F."/>
            <person name="Liu X."/>
            <person name="An Z."/>
        </authorList>
    </citation>
    <scope>NUCLEOTIDE SEQUENCE [LARGE SCALE GENOMIC DNA]</scope>
    <source>
        <strain evidence="3">ATCC 20868 / MF5171</strain>
    </source>
</reference>
<dbReference type="EMBL" id="KE145356">
    <property type="protein sequence ID" value="EPE34434.1"/>
    <property type="molecule type" value="Genomic_DNA"/>
</dbReference>
<keyword evidence="1" id="KW-0472">Membrane</keyword>
<evidence type="ECO:0000256" key="1">
    <source>
        <dbReference type="SAM" id="Phobius"/>
    </source>
</evidence>
<feature type="transmembrane region" description="Helical" evidence="1">
    <location>
        <begin position="48"/>
        <end position="71"/>
    </location>
</feature>
<dbReference type="GeneID" id="19469175"/>
<evidence type="ECO:0000313" key="3">
    <source>
        <dbReference type="Proteomes" id="UP000016922"/>
    </source>
</evidence>
<organism evidence="2 3">
    <name type="scientific">Glarea lozoyensis (strain ATCC 20868 / MF5171)</name>
    <dbReference type="NCBI Taxonomy" id="1116229"/>
    <lineage>
        <taxon>Eukaryota</taxon>
        <taxon>Fungi</taxon>
        <taxon>Dikarya</taxon>
        <taxon>Ascomycota</taxon>
        <taxon>Pezizomycotina</taxon>
        <taxon>Leotiomycetes</taxon>
        <taxon>Helotiales</taxon>
        <taxon>Helotiaceae</taxon>
        <taxon>Glarea</taxon>
    </lineage>
</organism>
<keyword evidence="1" id="KW-0812">Transmembrane</keyword>
<keyword evidence="3" id="KW-1185">Reference proteome</keyword>
<proteinExistence type="predicted"/>
<accession>S3DBE7</accession>